<protein>
    <recommendedName>
        <fullName evidence="1">Reverse transcriptase domain-containing protein</fullName>
    </recommendedName>
</protein>
<evidence type="ECO:0000313" key="3">
    <source>
        <dbReference type="Proteomes" id="UP000230750"/>
    </source>
</evidence>
<accession>A0A2G8L5I3</accession>
<keyword evidence="3" id="KW-1185">Reference proteome</keyword>
<dbReference type="PROSITE" id="PS50878">
    <property type="entry name" value="RT_POL"/>
    <property type="match status" value="1"/>
</dbReference>
<dbReference type="Pfam" id="PF00078">
    <property type="entry name" value="RVT_1"/>
    <property type="match status" value="1"/>
</dbReference>
<comment type="caution">
    <text evidence="2">The sequence shown here is derived from an EMBL/GenBank/DDBJ whole genome shotgun (WGS) entry which is preliminary data.</text>
</comment>
<evidence type="ECO:0000259" key="1">
    <source>
        <dbReference type="PROSITE" id="PS50878"/>
    </source>
</evidence>
<dbReference type="STRING" id="307972.A0A2G8L5I3"/>
<evidence type="ECO:0000313" key="2">
    <source>
        <dbReference type="EMBL" id="PIK55539.1"/>
    </source>
</evidence>
<organism evidence="2 3">
    <name type="scientific">Stichopus japonicus</name>
    <name type="common">Sea cucumber</name>
    <dbReference type="NCBI Taxonomy" id="307972"/>
    <lineage>
        <taxon>Eukaryota</taxon>
        <taxon>Metazoa</taxon>
        <taxon>Echinodermata</taxon>
        <taxon>Eleutherozoa</taxon>
        <taxon>Echinozoa</taxon>
        <taxon>Holothuroidea</taxon>
        <taxon>Aspidochirotacea</taxon>
        <taxon>Aspidochirotida</taxon>
        <taxon>Stichopodidae</taxon>
        <taxon>Apostichopus</taxon>
    </lineage>
</organism>
<proteinExistence type="predicted"/>
<dbReference type="OrthoDB" id="6150645at2759"/>
<dbReference type="InterPro" id="IPR000477">
    <property type="entry name" value="RT_dom"/>
</dbReference>
<dbReference type="AlphaFoldDB" id="A0A2G8L5I3"/>
<gene>
    <name evidence="2" type="ORF">BSL78_07544</name>
</gene>
<feature type="domain" description="Reverse transcriptase" evidence="1">
    <location>
        <begin position="1"/>
        <end position="142"/>
    </location>
</feature>
<sequence>MVKAFYEDFQCAVVDIGEKSEWFDIKTGVKQGCNMSGFLFLTVMDCVMRKATVNGENGIRWKFTNKLDDIDFADDIALVSSTKQQMQIKTNLLADEASRVGLDINKQKTKVMRINTRNQEPILIGQEELQEVDRFVYLGATMTKDGGGMGDIANRTWKARGALIRLQKIWVSKSICRRKNQGYKKTGTTGPTIWMQDLENE</sequence>
<dbReference type="PANTHER" id="PTHR47027">
    <property type="entry name" value="REVERSE TRANSCRIPTASE DOMAIN-CONTAINING PROTEIN"/>
    <property type="match status" value="1"/>
</dbReference>
<dbReference type="EMBL" id="MRZV01000211">
    <property type="protein sequence ID" value="PIK55539.1"/>
    <property type="molecule type" value="Genomic_DNA"/>
</dbReference>
<dbReference type="PANTHER" id="PTHR47027:SF20">
    <property type="entry name" value="REVERSE TRANSCRIPTASE-LIKE PROTEIN WITH RNA-DIRECTED DNA POLYMERASE DOMAIN"/>
    <property type="match status" value="1"/>
</dbReference>
<name>A0A2G8L5I3_STIJA</name>
<reference evidence="2 3" key="1">
    <citation type="journal article" date="2017" name="PLoS Biol.">
        <title>The sea cucumber genome provides insights into morphological evolution and visceral regeneration.</title>
        <authorList>
            <person name="Zhang X."/>
            <person name="Sun L."/>
            <person name="Yuan J."/>
            <person name="Sun Y."/>
            <person name="Gao Y."/>
            <person name="Zhang L."/>
            <person name="Li S."/>
            <person name="Dai H."/>
            <person name="Hamel J.F."/>
            <person name="Liu C."/>
            <person name="Yu Y."/>
            <person name="Liu S."/>
            <person name="Lin W."/>
            <person name="Guo K."/>
            <person name="Jin S."/>
            <person name="Xu P."/>
            <person name="Storey K.B."/>
            <person name="Huan P."/>
            <person name="Zhang T."/>
            <person name="Zhou Y."/>
            <person name="Zhang J."/>
            <person name="Lin C."/>
            <person name="Li X."/>
            <person name="Xing L."/>
            <person name="Huo D."/>
            <person name="Sun M."/>
            <person name="Wang L."/>
            <person name="Mercier A."/>
            <person name="Li F."/>
            <person name="Yang H."/>
            <person name="Xiang J."/>
        </authorList>
    </citation>
    <scope>NUCLEOTIDE SEQUENCE [LARGE SCALE GENOMIC DNA]</scope>
    <source>
        <strain evidence="2">Shaxun</strain>
        <tissue evidence="2">Muscle</tissue>
    </source>
</reference>
<dbReference type="Proteomes" id="UP000230750">
    <property type="component" value="Unassembled WGS sequence"/>
</dbReference>